<accession>A0AAN9LMJ3</accession>
<keyword evidence="1" id="KW-0732">Signal</keyword>
<evidence type="ECO:0000256" key="1">
    <source>
        <dbReference type="SAM" id="SignalP"/>
    </source>
</evidence>
<reference evidence="2 3" key="1">
    <citation type="submission" date="2024-01" db="EMBL/GenBank/DDBJ databases">
        <title>The genomes of 5 underutilized Papilionoideae crops provide insights into root nodulation and disease resistanc.</title>
        <authorList>
            <person name="Jiang F."/>
        </authorList>
    </citation>
    <scope>NUCLEOTIDE SEQUENCE [LARGE SCALE GENOMIC DNA]</scope>
    <source>
        <strain evidence="2">LVBAO_FW01</strain>
        <tissue evidence="2">Leaves</tissue>
    </source>
</reference>
<sequence>MTSRFCQSLILGILFVALVLPSEPATALSGGLPGYACSGDYKSSATCLPNCKTKGCLCIGEGSDFTCCCKKK</sequence>
<evidence type="ECO:0000313" key="3">
    <source>
        <dbReference type="Proteomes" id="UP001367508"/>
    </source>
</evidence>
<dbReference type="EMBL" id="JAYMYQ010000004">
    <property type="protein sequence ID" value="KAK7338845.1"/>
    <property type="molecule type" value="Genomic_DNA"/>
</dbReference>
<keyword evidence="3" id="KW-1185">Reference proteome</keyword>
<evidence type="ECO:0000313" key="2">
    <source>
        <dbReference type="EMBL" id="KAK7338845.1"/>
    </source>
</evidence>
<dbReference type="Proteomes" id="UP001367508">
    <property type="component" value="Unassembled WGS sequence"/>
</dbReference>
<comment type="caution">
    <text evidence="2">The sequence shown here is derived from an EMBL/GenBank/DDBJ whole genome shotgun (WGS) entry which is preliminary data.</text>
</comment>
<feature type="signal peptide" evidence="1">
    <location>
        <begin position="1"/>
        <end position="21"/>
    </location>
</feature>
<feature type="chain" id="PRO_5042953530" evidence="1">
    <location>
        <begin position="22"/>
        <end position="72"/>
    </location>
</feature>
<dbReference type="AlphaFoldDB" id="A0AAN9LMJ3"/>
<protein>
    <submittedName>
        <fullName evidence="2">Uncharacterized protein</fullName>
    </submittedName>
</protein>
<gene>
    <name evidence="2" type="ORF">VNO77_19479</name>
</gene>
<name>A0AAN9LMJ3_CANGL</name>
<organism evidence="2 3">
    <name type="scientific">Canavalia gladiata</name>
    <name type="common">Sword bean</name>
    <name type="synonym">Dolichos gladiatus</name>
    <dbReference type="NCBI Taxonomy" id="3824"/>
    <lineage>
        <taxon>Eukaryota</taxon>
        <taxon>Viridiplantae</taxon>
        <taxon>Streptophyta</taxon>
        <taxon>Embryophyta</taxon>
        <taxon>Tracheophyta</taxon>
        <taxon>Spermatophyta</taxon>
        <taxon>Magnoliopsida</taxon>
        <taxon>eudicotyledons</taxon>
        <taxon>Gunneridae</taxon>
        <taxon>Pentapetalae</taxon>
        <taxon>rosids</taxon>
        <taxon>fabids</taxon>
        <taxon>Fabales</taxon>
        <taxon>Fabaceae</taxon>
        <taxon>Papilionoideae</taxon>
        <taxon>50 kb inversion clade</taxon>
        <taxon>NPAAA clade</taxon>
        <taxon>indigoferoid/millettioid clade</taxon>
        <taxon>Phaseoleae</taxon>
        <taxon>Canavalia</taxon>
    </lineage>
</organism>
<proteinExistence type="predicted"/>